<comment type="similarity">
    <text evidence="1">Belongs to the glycosyltransferase 28 family.</text>
</comment>
<evidence type="ECO:0000256" key="2">
    <source>
        <dbReference type="ARBA" id="ARBA00012650"/>
    </source>
</evidence>
<dbReference type="GO" id="GO:0016906">
    <property type="term" value="F:sterol 3-beta-glucosyltransferase activity"/>
    <property type="evidence" value="ECO:0007669"/>
    <property type="project" value="UniProtKB-EC"/>
</dbReference>
<sequence>MAPNVSRIFSRRKPTKTASTDSGKGDADTTLSPKRSPSQSSSSSQSSTNSHLISSLYNEAGKFEKILLSSGCISPRDSPNGTSGFDDLVMRDLTKSERAYANHDARILAAGNSWVSLADLDESLFSDIDSNSAEIASVTTASTTQSSSDGSERPKPAIHRASTIDSQSLESMEPEDIVNILIDEFGVIAAPGEEEKLILETDGALLHDVAIVGVIHLTTHRLTFHASLQATRPDLSSLQEPIKAGPAIMHRKGWRTKRRVWVELTHDMLCAYSSSNEDEKARPLCSLLLSFVKDVVPYDKSAPRVIRFNLDQHVTSVNEYAEFDTEESAQEWRREIKGAIFSYRHLRRELFASPTPESSGVRFHCPLIQIDSLKWVHESIFASVVSMKVKLETSEFRFDNENLPQSQVFELGPCETIPAWQRLGDYVAEAKEAHRERDSYPPVVVDFGPYNFFETDYGPIKSPGKLSARGETAVRVALGFSPESTVWIVRARINRSISCTGYFALSDTHLGFWCKNITQADLRYRLPLSSVRSVKPFSMNWISVEGITITIEGKPDLNFTFKTALIRDQAIKNITSSMSSLQIGQLNLSSVPSSPTSTKSSFSFNSYTPPSSLSGKLDPVSFFAPLSRSLAAAAEAAAHSTLPRMDRLNQIPKVLNFPREVLITEKYLHFVCLTIGSRGDVQPYIALGVRLIKEGHTVTIVTHEEYRDWVVGFGIRHRTAGGDPGALMKLSVENKMFSPEFFKQSLMNFRPWLDQLLVDSWAACRDADVLLESPSAMAGVHIAEALNIPYFRTFTMPWTKTSEFPHAFLSPPVDSPTFNAASYVMFSNVMWAATSGQINKWRRNTLGLASTDMGHLAQSKITFIYNFSRAVVPKPLDWPDTTIVSGYWFLDNPDIGWTPPQELLDWMQKARADGKPIVYIGFGSITVPRPNKVTATIFKAVLKSGVRAIVSKGWSARMSKGDDKDPVVPTPPECFLLDKVPHDWLFPRIDAAVHHGGAGTTGASLRAGIPTIIKPWFGDQFFWAARVQVLGAGLKVSSLHSNALAAAMVKATTDRAMKAKAASVGEAIRKEDGVHTAIYTIYTYLHRASLNRASLT</sequence>
<evidence type="ECO:0000256" key="5">
    <source>
        <dbReference type="ARBA" id="ARBA00029843"/>
    </source>
</evidence>
<evidence type="ECO:0000256" key="6">
    <source>
        <dbReference type="ARBA" id="ARBA00047886"/>
    </source>
</evidence>
<evidence type="ECO:0000256" key="7">
    <source>
        <dbReference type="ARBA" id="ARBA00049453"/>
    </source>
</evidence>
<dbReference type="CDD" id="cd03784">
    <property type="entry name" value="GT1_Gtf-like"/>
    <property type="match status" value="1"/>
</dbReference>
<evidence type="ECO:0000256" key="4">
    <source>
        <dbReference type="ARBA" id="ARBA00022679"/>
    </source>
</evidence>
<comment type="caution">
    <text evidence="11">The sequence shown here is derived from an EMBL/GenBank/DDBJ whole genome shotgun (WGS) entry which is preliminary data.</text>
</comment>
<evidence type="ECO:0000256" key="1">
    <source>
        <dbReference type="ARBA" id="ARBA00006962"/>
    </source>
</evidence>
<dbReference type="PANTHER" id="PTHR48050">
    <property type="entry name" value="STEROL 3-BETA-GLUCOSYLTRANSFERASE"/>
    <property type="match status" value="1"/>
</dbReference>
<dbReference type="EC" id="2.4.1.173" evidence="2"/>
<dbReference type="GO" id="GO:0005975">
    <property type="term" value="P:carbohydrate metabolic process"/>
    <property type="evidence" value="ECO:0007669"/>
    <property type="project" value="InterPro"/>
</dbReference>
<dbReference type="InterPro" id="IPR011993">
    <property type="entry name" value="PH-like_dom_sf"/>
</dbReference>
<feature type="domain" description="Glycosyltransferase family 28 N-terminal" evidence="9">
    <location>
        <begin position="671"/>
        <end position="804"/>
    </location>
</feature>
<proteinExistence type="inferred from homology"/>
<comment type="catalytic activity">
    <reaction evidence="7">
        <text>a sterol + UDP-alpha-D-glucose = a sterol 3-beta-D-glucoside + UDP + H(+)</text>
        <dbReference type="Rhea" id="RHEA:22724"/>
        <dbReference type="ChEBI" id="CHEBI:15378"/>
        <dbReference type="ChEBI" id="CHEBI:15889"/>
        <dbReference type="ChEBI" id="CHEBI:37424"/>
        <dbReference type="ChEBI" id="CHEBI:58223"/>
        <dbReference type="ChEBI" id="CHEBI:58885"/>
        <dbReference type="EC" id="2.4.1.173"/>
    </reaction>
    <physiologicalReaction direction="left-to-right" evidence="7">
        <dbReference type="Rhea" id="RHEA:22725"/>
    </physiologicalReaction>
</comment>
<feature type="compositionally biased region" description="Low complexity" evidence="8">
    <location>
        <begin position="138"/>
        <end position="149"/>
    </location>
</feature>
<protein>
    <recommendedName>
        <fullName evidence="2">sterol 3beta-glucosyltransferase</fullName>
        <ecNumber evidence="2">2.4.1.173</ecNumber>
    </recommendedName>
    <alternativeName>
        <fullName evidence="5">Autophagy-related protein 26</fullName>
    </alternativeName>
</protein>
<feature type="domain" description="Erythromycin biosynthesis protein CIII-like C-terminal" evidence="10">
    <location>
        <begin position="969"/>
        <end position="1066"/>
    </location>
</feature>
<feature type="region of interest" description="Disordered" evidence="8">
    <location>
        <begin position="138"/>
        <end position="169"/>
    </location>
</feature>
<dbReference type="SUPFAM" id="SSF50729">
    <property type="entry name" value="PH domain-like"/>
    <property type="match status" value="1"/>
</dbReference>
<evidence type="ECO:0000259" key="9">
    <source>
        <dbReference type="Pfam" id="PF03033"/>
    </source>
</evidence>
<keyword evidence="3" id="KW-0328">Glycosyltransferase</keyword>
<evidence type="ECO:0000259" key="10">
    <source>
        <dbReference type="Pfam" id="PF06722"/>
    </source>
</evidence>
<dbReference type="FunFam" id="3.40.50.2000:FF:000009">
    <property type="entry name" value="Sterol 3-beta-glucosyltransferase UGT80A2"/>
    <property type="match status" value="1"/>
</dbReference>
<dbReference type="InterPro" id="IPR004276">
    <property type="entry name" value="GlycoTrans_28_N"/>
</dbReference>
<evidence type="ECO:0000313" key="11">
    <source>
        <dbReference type="EMBL" id="KAG5170639.1"/>
    </source>
</evidence>
<keyword evidence="4" id="KW-0808">Transferase</keyword>
<accession>A0A8H7Y471</accession>
<dbReference type="EMBL" id="JAFIQS010000004">
    <property type="protein sequence ID" value="KAG5170639.1"/>
    <property type="molecule type" value="Genomic_DNA"/>
</dbReference>
<feature type="region of interest" description="Disordered" evidence="8">
    <location>
        <begin position="1"/>
        <end position="50"/>
    </location>
</feature>
<dbReference type="PANTHER" id="PTHR48050:SF26">
    <property type="entry name" value="STEROL 3-BETA-GLUCOSYLTRANSFERASE"/>
    <property type="match status" value="1"/>
</dbReference>
<evidence type="ECO:0000256" key="3">
    <source>
        <dbReference type="ARBA" id="ARBA00022676"/>
    </source>
</evidence>
<dbReference type="InterPro" id="IPR050426">
    <property type="entry name" value="Glycosyltransferase_28"/>
</dbReference>
<reference evidence="11" key="1">
    <citation type="submission" date="2021-02" db="EMBL/GenBank/DDBJ databases">
        <title>Psilocybe cubensis genome.</title>
        <authorList>
            <person name="Mckernan K.J."/>
            <person name="Crawford S."/>
            <person name="Trippe A."/>
            <person name="Kane L.T."/>
            <person name="Mclaughlin S."/>
        </authorList>
    </citation>
    <scope>NUCLEOTIDE SEQUENCE [LARGE SCALE GENOMIC DNA]</scope>
    <source>
        <strain evidence="11">MGC-MH-2018</strain>
    </source>
</reference>
<feature type="compositionally biased region" description="Low complexity" evidence="8">
    <location>
        <begin position="32"/>
        <end position="50"/>
    </location>
</feature>
<dbReference type="AlphaFoldDB" id="A0A8H7Y471"/>
<name>A0A8H7Y471_PSICU</name>
<dbReference type="Gene3D" id="2.30.29.30">
    <property type="entry name" value="Pleckstrin-homology domain (PH domain)/Phosphotyrosine-binding domain (PTB)"/>
    <property type="match status" value="1"/>
</dbReference>
<dbReference type="Gene3D" id="3.40.50.2000">
    <property type="entry name" value="Glycogen Phosphorylase B"/>
    <property type="match status" value="2"/>
</dbReference>
<dbReference type="GO" id="GO:0016125">
    <property type="term" value="P:sterol metabolic process"/>
    <property type="evidence" value="ECO:0007669"/>
    <property type="project" value="TreeGrafter"/>
</dbReference>
<dbReference type="InterPro" id="IPR002213">
    <property type="entry name" value="UDP_glucos_trans"/>
</dbReference>
<gene>
    <name evidence="11" type="ORF">JR316_005028</name>
</gene>
<dbReference type="SUPFAM" id="SSF53756">
    <property type="entry name" value="UDP-Glycosyltransferase/glycogen phosphorylase"/>
    <property type="match status" value="1"/>
</dbReference>
<dbReference type="Pfam" id="PF03033">
    <property type="entry name" value="Glyco_transf_28"/>
    <property type="match status" value="1"/>
</dbReference>
<organism evidence="11">
    <name type="scientific">Psilocybe cubensis</name>
    <name type="common">Psychedelic mushroom</name>
    <name type="synonym">Stropharia cubensis</name>
    <dbReference type="NCBI Taxonomy" id="181762"/>
    <lineage>
        <taxon>Eukaryota</taxon>
        <taxon>Fungi</taxon>
        <taxon>Dikarya</taxon>
        <taxon>Basidiomycota</taxon>
        <taxon>Agaricomycotina</taxon>
        <taxon>Agaricomycetes</taxon>
        <taxon>Agaricomycetidae</taxon>
        <taxon>Agaricales</taxon>
        <taxon>Agaricineae</taxon>
        <taxon>Strophariaceae</taxon>
        <taxon>Psilocybe</taxon>
    </lineage>
</organism>
<dbReference type="InterPro" id="IPR010610">
    <property type="entry name" value="EryCIII-like_C"/>
</dbReference>
<comment type="catalytic activity">
    <reaction evidence="6">
        <text>ergosterol + UDP-alpha-D-glucose = ergosteryl 3-beta-D-glucoside + UDP + H(+)</text>
        <dbReference type="Rhea" id="RHEA:61836"/>
        <dbReference type="ChEBI" id="CHEBI:15378"/>
        <dbReference type="ChEBI" id="CHEBI:16933"/>
        <dbReference type="ChEBI" id="CHEBI:52973"/>
        <dbReference type="ChEBI" id="CHEBI:58223"/>
        <dbReference type="ChEBI" id="CHEBI:58885"/>
    </reaction>
    <physiologicalReaction direction="left-to-right" evidence="6">
        <dbReference type="Rhea" id="RHEA:61837"/>
    </physiologicalReaction>
</comment>
<evidence type="ECO:0000256" key="8">
    <source>
        <dbReference type="SAM" id="MobiDB-lite"/>
    </source>
</evidence>
<dbReference type="Pfam" id="PF06722">
    <property type="entry name" value="EryCIII-like_C"/>
    <property type="match status" value="1"/>
</dbReference>
<dbReference type="FunFam" id="3.40.50.2000:FF:000029">
    <property type="entry name" value="Sterol 3-beta-glucosyltransferase"/>
    <property type="match status" value="1"/>
</dbReference>